<keyword evidence="8" id="KW-0812">Transmembrane</keyword>
<keyword evidence="2" id="KW-0732">Signal</keyword>
<keyword evidence="8" id="KW-1133">Transmembrane helix</keyword>
<comment type="caution">
    <text evidence="10">The sequence shown here is derived from an EMBL/GenBank/DDBJ whole genome shotgun (WGS) entry which is preliminary data.</text>
</comment>
<name>A0AAV8A1I6_9EUKA</name>
<dbReference type="GO" id="GO:0016042">
    <property type="term" value="P:lipid catabolic process"/>
    <property type="evidence" value="ECO:0007669"/>
    <property type="project" value="UniProtKB-KW"/>
</dbReference>
<evidence type="ECO:0000259" key="9">
    <source>
        <dbReference type="Pfam" id="PF04083"/>
    </source>
</evidence>
<organism evidence="10 11">
    <name type="scientific">Anaeramoeba flamelloides</name>
    <dbReference type="NCBI Taxonomy" id="1746091"/>
    <lineage>
        <taxon>Eukaryota</taxon>
        <taxon>Metamonada</taxon>
        <taxon>Anaeramoebidae</taxon>
        <taxon>Anaeramoeba</taxon>
    </lineage>
</organism>
<evidence type="ECO:0000256" key="5">
    <source>
        <dbReference type="ARBA" id="ARBA00023098"/>
    </source>
</evidence>
<reference evidence="10" key="1">
    <citation type="submission" date="2022-08" db="EMBL/GenBank/DDBJ databases">
        <title>Novel sulphate-reducing endosymbionts in the free-living metamonad Anaeramoeba.</title>
        <authorList>
            <person name="Jerlstrom-Hultqvist J."/>
            <person name="Cepicka I."/>
            <person name="Gallot-Lavallee L."/>
            <person name="Salas-Leiva D."/>
            <person name="Curtis B.A."/>
            <person name="Zahonova K."/>
            <person name="Pipaliya S."/>
            <person name="Dacks J."/>
            <person name="Roger A.J."/>
        </authorList>
    </citation>
    <scope>NUCLEOTIDE SEQUENCE</scope>
    <source>
        <strain evidence="10">Busselton2</strain>
    </source>
</reference>
<evidence type="ECO:0000256" key="3">
    <source>
        <dbReference type="ARBA" id="ARBA00022801"/>
    </source>
</evidence>
<dbReference type="EMBL" id="JANTQA010000016">
    <property type="protein sequence ID" value="KAJ3447261.1"/>
    <property type="molecule type" value="Genomic_DNA"/>
</dbReference>
<dbReference type="AlphaFoldDB" id="A0AAV8A1I6"/>
<accession>A0AAV8A1I6</accession>
<dbReference type="PANTHER" id="PTHR11005">
    <property type="entry name" value="LYSOSOMAL ACID LIPASE-RELATED"/>
    <property type="match status" value="1"/>
</dbReference>
<evidence type="ECO:0000256" key="7">
    <source>
        <dbReference type="SAM" id="MobiDB-lite"/>
    </source>
</evidence>
<keyword evidence="8" id="KW-0472">Membrane</keyword>
<evidence type="ECO:0000313" key="10">
    <source>
        <dbReference type="EMBL" id="KAJ3447261.1"/>
    </source>
</evidence>
<evidence type="ECO:0000313" key="11">
    <source>
        <dbReference type="Proteomes" id="UP001146793"/>
    </source>
</evidence>
<feature type="region of interest" description="Disordered" evidence="7">
    <location>
        <begin position="188"/>
        <end position="208"/>
    </location>
</feature>
<dbReference type="FunFam" id="3.40.50.1820:FF:000057">
    <property type="entry name" value="Lipase"/>
    <property type="match status" value="1"/>
</dbReference>
<dbReference type="Gene3D" id="3.40.50.1820">
    <property type="entry name" value="alpha/beta hydrolase"/>
    <property type="match status" value="1"/>
</dbReference>
<gene>
    <name evidence="10" type="ORF">M0812_07489</name>
</gene>
<dbReference type="SUPFAM" id="SSF53474">
    <property type="entry name" value="alpha/beta-Hydrolases"/>
    <property type="match status" value="1"/>
</dbReference>
<protein>
    <submittedName>
        <fullName evidence="10">Sterol esterase tgl1</fullName>
    </submittedName>
</protein>
<evidence type="ECO:0000256" key="8">
    <source>
        <dbReference type="SAM" id="Phobius"/>
    </source>
</evidence>
<sequence length="528" mass="61761">MSDLKTKKMHKTIQKIQNTHAFLLKSWLAFKLFKALALVIRLVISFLMIPLYNTHHFFTFLLKTKRNVSGFLNEILQTLSNIFLETPLFIEDSLARKNRRKREREKEKRYRSGFNSDGVKQKTKFKVPRSLSLSRSLTTVLRKQTKRIPSSWVDDLILSHGFMFEEHLVETQDGFLLKLFRLIPKRKEKEKEKENENGNGNGNGNGNEQRPVVFFQHGIMSSASFFLIGDSLPYQLIEMGYDCWFGNTRGNFYSDKHRSLSSNDPEYWDHTFNELVEQDLPAMVNFVLEKTKQETFTYIAFSQGTAQGFAAFSEYPDLCKKCNLFVAFAPTAHLKFIDTFFLKLAVSLPTKYAQLILGHDAIFRTVYPVARSVLGFKGYCLTMKYCMHFLFGWHNRNLNKKWMPYFAQTLYSTMSTKIVVYWFQQLRKQSFDKYDYEDENVNLKKYGQKTPPEYQLSKINCPMALFSGSSDNLSNVNVVVKEKLNPKYVLEDVRLPDFEHLDSVWGRDLDLLVFPKVFKLLKKYNPAN</sequence>
<feature type="transmembrane region" description="Helical" evidence="8">
    <location>
        <begin position="32"/>
        <end position="52"/>
    </location>
</feature>
<keyword evidence="4" id="KW-0442">Lipid degradation</keyword>
<dbReference type="InterPro" id="IPR006693">
    <property type="entry name" value="AB_hydrolase_lipase"/>
</dbReference>
<dbReference type="InterPro" id="IPR029058">
    <property type="entry name" value="AB_hydrolase_fold"/>
</dbReference>
<evidence type="ECO:0000256" key="2">
    <source>
        <dbReference type="ARBA" id="ARBA00022729"/>
    </source>
</evidence>
<dbReference type="Pfam" id="PF04083">
    <property type="entry name" value="Abhydro_lipase"/>
    <property type="match status" value="1"/>
</dbReference>
<keyword evidence="6" id="KW-0325">Glycoprotein</keyword>
<comment type="similarity">
    <text evidence="1">Belongs to the AB hydrolase superfamily. Lipase family.</text>
</comment>
<evidence type="ECO:0000256" key="1">
    <source>
        <dbReference type="ARBA" id="ARBA00010701"/>
    </source>
</evidence>
<keyword evidence="3" id="KW-0378">Hydrolase</keyword>
<evidence type="ECO:0000256" key="6">
    <source>
        <dbReference type="ARBA" id="ARBA00023180"/>
    </source>
</evidence>
<keyword evidence="5" id="KW-0443">Lipid metabolism</keyword>
<feature type="domain" description="Partial AB-hydrolase lipase" evidence="9">
    <location>
        <begin position="154"/>
        <end position="228"/>
    </location>
</feature>
<proteinExistence type="inferred from homology"/>
<evidence type="ECO:0000256" key="4">
    <source>
        <dbReference type="ARBA" id="ARBA00022963"/>
    </source>
</evidence>
<dbReference type="Proteomes" id="UP001146793">
    <property type="component" value="Unassembled WGS sequence"/>
</dbReference>
<dbReference type="GO" id="GO:0016787">
    <property type="term" value="F:hydrolase activity"/>
    <property type="evidence" value="ECO:0007669"/>
    <property type="project" value="UniProtKB-KW"/>
</dbReference>